<sequence>MIRSITDILPLELIVEIFMMLDYRSLVTCQQVCRLFHTLIAGSSPLQYALELAIAGKQDNSLSSFDFSHKLAALRQYQAAWGTLKWTNTKDIPMLRGNLWELYGGVLAQSELDCTIRFRRLPSQIREIEEHVWSVSTSDMDLRDFTMDPAQDLLVLIARPKQHRALDTRLEIAVHLRSLTTGNRHPLAPDPSILQHSIDEGVVEFSFIVQVCEDRVAVNFISHGAVPSELVVWNWKTGRKELNLRGPDLRAVSFLANHYILAGGFEDCNWFTEARLYVLDLTKCDGEPVTLEDVNYHCAFLYPPCSRWVTPLGFQIRTDPMSPWVPPASSNVPFFVDRDSRLLVITMFVAIGQELVSFDLFVLSRALLSFAEGLGPGSDRHNFSWEDWGPKNTRLMESPPHSQVWVCFVFGTKFASLVHGDFTFEDEADVRTLEVWDFNLNGVRRERCRGIVDAMEVEGDHIVEWHDHDSSMVHHAVFLENIQTSLPYRIVRRDLPSQKLGDGFADVLCSEDNLILVDVWSLVAVSCQSSDSDTYQALDRNIRLLTF</sequence>
<dbReference type="OrthoDB" id="2745718at2759"/>
<dbReference type="EMBL" id="KN833687">
    <property type="protein sequence ID" value="KIK30395.1"/>
    <property type="molecule type" value="Genomic_DNA"/>
</dbReference>
<dbReference type="Proteomes" id="UP000054018">
    <property type="component" value="Unassembled WGS sequence"/>
</dbReference>
<dbReference type="InterPro" id="IPR001810">
    <property type="entry name" value="F-box_dom"/>
</dbReference>
<reference evidence="2 3" key="1">
    <citation type="submission" date="2014-04" db="EMBL/GenBank/DDBJ databases">
        <authorList>
            <consortium name="DOE Joint Genome Institute"/>
            <person name="Kuo A."/>
            <person name="Kohler A."/>
            <person name="Costa M.D."/>
            <person name="Nagy L.G."/>
            <person name="Floudas D."/>
            <person name="Copeland A."/>
            <person name="Barry K.W."/>
            <person name="Cichocki N."/>
            <person name="Veneault-Fourrey C."/>
            <person name="LaButti K."/>
            <person name="Lindquist E.A."/>
            <person name="Lipzen A."/>
            <person name="Lundell T."/>
            <person name="Morin E."/>
            <person name="Murat C."/>
            <person name="Sun H."/>
            <person name="Tunlid A."/>
            <person name="Henrissat B."/>
            <person name="Grigoriev I.V."/>
            <person name="Hibbett D.S."/>
            <person name="Martin F."/>
            <person name="Nordberg H.P."/>
            <person name="Cantor M.N."/>
            <person name="Hua S.X."/>
        </authorList>
    </citation>
    <scope>NUCLEOTIDE SEQUENCE [LARGE SCALE GENOMIC DNA]</scope>
    <source>
        <strain evidence="2 3">441</strain>
    </source>
</reference>
<evidence type="ECO:0000313" key="2">
    <source>
        <dbReference type="EMBL" id="KIK30395.1"/>
    </source>
</evidence>
<dbReference type="InterPro" id="IPR036047">
    <property type="entry name" value="F-box-like_dom_sf"/>
</dbReference>
<dbReference type="PROSITE" id="PS50181">
    <property type="entry name" value="FBOX"/>
    <property type="match status" value="1"/>
</dbReference>
<name>A0A0C9YZ11_9AGAM</name>
<dbReference type="AlphaFoldDB" id="A0A0C9YZ11"/>
<protein>
    <recommendedName>
        <fullName evidence="1">F-box domain-containing protein</fullName>
    </recommendedName>
</protein>
<reference evidence="3" key="2">
    <citation type="submission" date="2015-01" db="EMBL/GenBank/DDBJ databases">
        <title>Evolutionary Origins and Diversification of the Mycorrhizal Mutualists.</title>
        <authorList>
            <consortium name="DOE Joint Genome Institute"/>
            <consortium name="Mycorrhizal Genomics Consortium"/>
            <person name="Kohler A."/>
            <person name="Kuo A."/>
            <person name="Nagy L.G."/>
            <person name="Floudas D."/>
            <person name="Copeland A."/>
            <person name="Barry K.W."/>
            <person name="Cichocki N."/>
            <person name="Veneault-Fourrey C."/>
            <person name="LaButti K."/>
            <person name="Lindquist E.A."/>
            <person name="Lipzen A."/>
            <person name="Lundell T."/>
            <person name="Morin E."/>
            <person name="Murat C."/>
            <person name="Riley R."/>
            <person name="Ohm R."/>
            <person name="Sun H."/>
            <person name="Tunlid A."/>
            <person name="Henrissat B."/>
            <person name="Grigoriev I.V."/>
            <person name="Hibbett D.S."/>
            <person name="Martin F."/>
        </authorList>
    </citation>
    <scope>NUCLEOTIDE SEQUENCE [LARGE SCALE GENOMIC DNA]</scope>
    <source>
        <strain evidence="3">441</strain>
    </source>
</reference>
<proteinExistence type="predicted"/>
<gene>
    <name evidence="2" type="ORF">PISMIDRAFT_88123</name>
</gene>
<evidence type="ECO:0000313" key="3">
    <source>
        <dbReference type="Proteomes" id="UP000054018"/>
    </source>
</evidence>
<dbReference type="CDD" id="cd09917">
    <property type="entry name" value="F-box_SF"/>
    <property type="match status" value="1"/>
</dbReference>
<evidence type="ECO:0000259" key="1">
    <source>
        <dbReference type="PROSITE" id="PS50181"/>
    </source>
</evidence>
<keyword evidence="3" id="KW-1185">Reference proteome</keyword>
<dbReference type="SMART" id="SM00256">
    <property type="entry name" value="FBOX"/>
    <property type="match status" value="1"/>
</dbReference>
<dbReference type="HOGENOM" id="CLU_007279_3_1_1"/>
<organism evidence="2 3">
    <name type="scientific">Pisolithus microcarpus 441</name>
    <dbReference type="NCBI Taxonomy" id="765257"/>
    <lineage>
        <taxon>Eukaryota</taxon>
        <taxon>Fungi</taxon>
        <taxon>Dikarya</taxon>
        <taxon>Basidiomycota</taxon>
        <taxon>Agaricomycotina</taxon>
        <taxon>Agaricomycetes</taxon>
        <taxon>Agaricomycetidae</taxon>
        <taxon>Boletales</taxon>
        <taxon>Sclerodermatineae</taxon>
        <taxon>Pisolithaceae</taxon>
        <taxon>Pisolithus</taxon>
    </lineage>
</organism>
<accession>A0A0C9YZ11</accession>
<dbReference type="SUPFAM" id="SSF81383">
    <property type="entry name" value="F-box domain"/>
    <property type="match status" value="1"/>
</dbReference>
<feature type="domain" description="F-box" evidence="1">
    <location>
        <begin position="3"/>
        <end position="49"/>
    </location>
</feature>
<dbReference type="Gene3D" id="1.20.1280.50">
    <property type="match status" value="1"/>
</dbReference>
<dbReference type="Pfam" id="PF12937">
    <property type="entry name" value="F-box-like"/>
    <property type="match status" value="1"/>
</dbReference>
<dbReference type="STRING" id="765257.A0A0C9YZ11"/>